<keyword evidence="2" id="KW-1185">Reference proteome</keyword>
<dbReference type="AlphaFoldDB" id="A0A1H8NSB4"/>
<organism evidence="1 2">
    <name type="scientific">Paracoccus alcaliphilus</name>
    <dbReference type="NCBI Taxonomy" id="34002"/>
    <lineage>
        <taxon>Bacteria</taxon>
        <taxon>Pseudomonadati</taxon>
        <taxon>Pseudomonadota</taxon>
        <taxon>Alphaproteobacteria</taxon>
        <taxon>Rhodobacterales</taxon>
        <taxon>Paracoccaceae</taxon>
        <taxon>Paracoccus</taxon>
    </lineage>
</organism>
<sequence>MRRTDPLSFCLGIAAGIGLKAACDLFAASSRPRPKGTHYVRAAGQSQMQAPPKEWDIVDEKSDESFPASDPPGNY</sequence>
<dbReference type="OrthoDB" id="7873635at2"/>
<dbReference type="RefSeq" id="WP_090617686.1">
    <property type="nucleotide sequence ID" value="NZ_CP067124.1"/>
</dbReference>
<dbReference type="EMBL" id="FODE01000069">
    <property type="protein sequence ID" value="SEO32507.1"/>
    <property type="molecule type" value="Genomic_DNA"/>
</dbReference>
<protein>
    <submittedName>
        <fullName evidence="1">Uncharacterized protein</fullName>
    </submittedName>
</protein>
<accession>A0A1H8NSB4</accession>
<proteinExistence type="predicted"/>
<evidence type="ECO:0000313" key="2">
    <source>
        <dbReference type="Proteomes" id="UP000199054"/>
    </source>
</evidence>
<evidence type="ECO:0000313" key="1">
    <source>
        <dbReference type="EMBL" id="SEO32507.1"/>
    </source>
</evidence>
<reference evidence="1 2" key="1">
    <citation type="submission" date="2016-10" db="EMBL/GenBank/DDBJ databases">
        <authorList>
            <person name="de Groot N.N."/>
        </authorList>
    </citation>
    <scope>NUCLEOTIDE SEQUENCE [LARGE SCALE GENOMIC DNA]</scope>
    <source>
        <strain evidence="1 2">DSM 8512</strain>
    </source>
</reference>
<gene>
    <name evidence="1" type="ORF">SAMN04489859_10693</name>
</gene>
<dbReference type="Proteomes" id="UP000199054">
    <property type="component" value="Unassembled WGS sequence"/>
</dbReference>
<name>A0A1H8NSB4_9RHOB</name>
<dbReference type="STRING" id="34002.SAMN04489859_10693"/>